<dbReference type="Proteomes" id="UP001597231">
    <property type="component" value="Unassembled WGS sequence"/>
</dbReference>
<evidence type="ECO:0000313" key="2">
    <source>
        <dbReference type="Proteomes" id="UP001597231"/>
    </source>
</evidence>
<dbReference type="RefSeq" id="WP_381480845.1">
    <property type="nucleotide sequence ID" value="NZ_JBHTLT010000048.1"/>
</dbReference>
<proteinExistence type="predicted"/>
<dbReference type="EMBL" id="JBHTLT010000048">
    <property type="protein sequence ID" value="MFD1205626.1"/>
    <property type="molecule type" value="Genomic_DNA"/>
</dbReference>
<sequence>MLGIIRVLTTDDDRVLLEHGKRMWETHQIETVTKCIEDQPNGIYDHESEMMAIPKIIALAEALMQRDEIDAITISCAADPGLEELRSLTDFPILGAGACGAKAACLVGQRVAVIGITDQIPLSIKKGLEDQFHSYRYDPTLRKTTDLLSPDAKEKLLAIAQDAIADGADVILFACTGFSTIKLKDYLVTQITIPVIDLVEAQATVYELIRRGEEIG</sequence>
<gene>
    <name evidence="1" type="ORF">ACFQ38_10995</name>
</gene>
<keyword evidence="2" id="KW-1185">Reference proteome</keyword>
<comment type="caution">
    <text evidence="1">The sequence shown here is derived from an EMBL/GenBank/DDBJ whole genome shotgun (WGS) entry which is preliminary data.</text>
</comment>
<evidence type="ECO:0000313" key="1">
    <source>
        <dbReference type="EMBL" id="MFD1205626.1"/>
    </source>
</evidence>
<organism evidence="1 2">
    <name type="scientific">Sporosarcina contaminans</name>
    <dbReference type="NCBI Taxonomy" id="633403"/>
    <lineage>
        <taxon>Bacteria</taxon>
        <taxon>Bacillati</taxon>
        <taxon>Bacillota</taxon>
        <taxon>Bacilli</taxon>
        <taxon>Bacillales</taxon>
        <taxon>Caryophanaceae</taxon>
        <taxon>Sporosarcina</taxon>
    </lineage>
</organism>
<dbReference type="Pfam" id="PF01177">
    <property type="entry name" value="Asp_Glu_race"/>
    <property type="match status" value="1"/>
</dbReference>
<reference evidence="2" key="1">
    <citation type="journal article" date="2019" name="Int. J. Syst. Evol. Microbiol.">
        <title>The Global Catalogue of Microorganisms (GCM) 10K type strain sequencing project: providing services to taxonomists for standard genome sequencing and annotation.</title>
        <authorList>
            <consortium name="The Broad Institute Genomics Platform"/>
            <consortium name="The Broad Institute Genome Sequencing Center for Infectious Disease"/>
            <person name="Wu L."/>
            <person name="Ma J."/>
        </authorList>
    </citation>
    <scope>NUCLEOTIDE SEQUENCE [LARGE SCALE GENOMIC DNA]</scope>
    <source>
        <strain evidence="2">CCUG 53915</strain>
    </source>
</reference>
<dbReference type="InterPro" id="IPR015942">
    <property type="entry name" value="Asp/Glu/hydantoin_racemase"/>
</dbReference>
<protein>
    <submittedName>
        <fullName evidence="1">Aspartate/glutamate racemase family protein</fullName>
    </submittedName>
</protein>
<name>A0ABW3TXR8_9BACL</name>
<dbReference type="InterPro" id="IPR001920">
    <property type="entry name" value="Asp/Glu_race"/>
</dbReference>
<dbReference type="Gene3D" id="3.40.50.1860">
    <property type="match status" value="2"/>
</dbReference>
<accession>A0ABW3TXR8</accession>